<accession>A0AAD0I896</accession>
<dbReference type="EMBL" id="CP028490">
    <property type="protein sequence ID" value="AVX22585.1"/>
    <property type="molecule type" value="Genomic_DNA"/>
</dbReference>
<feature type="compositionally biased region" description="Polar residues" evidence="1">
    <location>
        <begin position="25"/>
        <end position="34"/>
    </location>
</feature>
<dbReference type="AlphaFoldDB" id="A0AAD0I896"/>
<dbReference type="Proteomes" id="UP000240475">
    <property type="component" value="Chromosome"/>
</dbReference>
<feature type="compositionally biased region" description="Polar residues" evidence="1">
    <location>
        <begin position="45"/>
        <end position="58"/>
    </location>
</feature>
<feature type="compositionally biased region" description="Basic and acidic residues" evidence="1">
    <location>
        <begin position="1"/>
        <end position="10"/>
    </location>
</feature>
<gene>
    <name evidence="2" type="ORF">DA456_03785</name>
</gene>
<name>A0AAD0I896_PSESX</name>
<evidence type="ECO:0000313" key="2">
    <source>
        <dbReference type="EMBL" id="AVX22585.1"/>
    </source>
</evidence>
<feature type="region of interest" description="Disordered" evidence="1">
    <location>
        <begin position="1"/>
        <end position="58"/>
    </location>
</feature>
<proteinExistence type="predicted"/>
<dbReference type="RefSeq" id="WP_080288651.1">
    <property type="nucleotide sequence ID" value="NZ_CP028490.1"/>
</dbReference>
<evidence type="ECO:0000313" key="3">
    <source>
        <dbReference type="Proteomes" id="UP000240475"/>
    </source>
</evidence>
<reference evidence="2 3" key="1">
    <citation type="submission" date="2018-04" db="EMBL/GenBank/DDBJ databases">
        <authorList>
            <person name="Cha J.-S."/>
        </authorList>
    </citation>
    <scope>NUCLEOTIDE SEQUENCE [LARGE SCALE GENOMIC DNA]</scope>
    <source>
        <strain evidence="2 3">LMG5095</strain>
    </source>
</reference>
<sequence>MSIDDDHGSTKDAVSGAGKYDYATSKGSHAQISRQHVAVPVRPTGNETFGNGKQRTSQQVVETTNRASTLEAGNDLNILRPVPSQK</sequence>
<organism evidence="2 3">
    <name type="scientific">Pseudomonas syringae pv. atrofaciens</name>
    <dbReference type="NCBI Taxonomy" id="192087"/>
    <lineage>
        <taxon>Bacteria</taxon>
        <taxon>Pseudomonadati</taxon>
        <taxon>Pseudomonadota</taxon>
        <taxon>Gammaproteobacteria</taxon>
        <taxon>Pseudomonadales</taxon>
        <taxon>Pseudomonadaceae</taxon>
        <taxon>Pseudomonas</taxon>
        <taxon>Pseudomonas syringae</taxon>
    </lineage>
</organism>
<evidence type="ECO:0000256" key="1">
    <source>
        <dbReference type="SAM" id="MobiDB-lite"/>
    </source>
</evidence>
<protein>
    <submittedName>
        <fullName evidence="2">Uncharacterized protein</fullName>
    </submittedName>
</protein>